<evidence type="ECO:0000256" key="4">
    <source>
        <dbReference type="ARBA" id="ARBA00022723"/>
    </source>
</evidence>
<evidence type="ECO:0000259" key="8">
    <source>
        <dbReference type="Pfam" id="PF02878"/>
    </source>
</evidence>
<dbReference type="NCBIfam" id="TIGR03990">
    <property type="entry name" value="Arch_GlmM"/>
    <property type="match status" value="1"/>
</dbReference>
<dbReference type="PANTHER" id="PTHR43771:SF2">
    <property type="entry name" value="PHOSPHOMANNOMUTASE_PHOSPHOGLUCOMUTASE"/>
    <property type="match status" value="1"/>
</dbReference>
<evidence type="ECO:0000313" key="12">
    <source>
        <dbReference type="Proteomes" id="UP000074294"/>
    </source>
</evidence>
<dbReference type="SUPFAM" id="SSF53738">
    <property type="entry name" value="Phosphoglucomutase, first 3 domains"/>
    <property type="match status" value="3"/>
</dbReference>
<dbReference type="Proteomes" id="UP000074294">
    <property type="component" value="Unassembled WGS sequence"/>
</dbReference>
<accession>A0A147JSF5</accession>
<dbReference type="Gene3D" id="3.40.120.10">
    <property type="entry name" value="Alpha-D-Glucose-1,6-Bisphosphate, subunit A, domain 3"/>
    <property type="match status" value="3"/>
</dbReference>
<keyword evidence="6" id="KW-0413">Isomerase</keyword>
<evidence type="ECO:0008006" key="13">
    <source>
        <dbReference type="Google" id="ProtNLM"/>
    </source>
</evidence>
<evidence type="ECO:0000313" key="11">
    <source>
        <dbReference type="EMBL" id="KUO39388.1"/>
    </source>
</evidence>
<comment type="similarity">
    <text evidence="2">Belongs to the phosphohexose mutase family.</text>
</comment>
<evidence type="ECO:0000259" key="10">
    <source>
        <dbReference type="Pfam" id="PF02880"/>
    </source>
</evidence>
<keyword evidence="5" id="KW-0460">Magnesium</keyword>
<dbReference type="GO" id="GO:0008966">
    <property type="term" value="F:phosphoglucosamine mutase activity"/>
    <property type="evidence" value="ECO:0007669"/>
    <property type="project" value="InterPro"/>
</dbReference>
<dbReference type="FunFam" id="3.40.120.10:FF:000001">
    <property type="entry name" value="Phosphoglucosamine mutase"/>
    <property type="match status" value="1"/>
</dbReference>
<organism evidence="11 12">
    <name type="scientific">Hadarchaeum yellowstonense</name>
    <dbReference type="NCBI Taxonomy" id="1776334"/>
    <lineage>
        <taxon>Archaea</taxon>
        <taxon>Methanobacteriati</taxon>
        <taxon>Candidatus Hadarchaeota</taxon>
        <taxon>Candidatus Hadarchaeia</taxon>
        <taxon>Candidatus Hadarchaeales</taxon>
        <taxon>Candidatus Hadarchaeaceae</taxon>
        <taxon>Candidatus Hadarchaeum</taxon>
    </lineage>
</organism>
<keyword evidence="4" id="KW-0479">Metal-binding</keyword>
<dbReference type="Pfam" id="PF02879">
    <property type="entry name" value="PGM_PMM_II"/>
    <property type="match status" value="1"/>
</dbReference>
<dbReference type="InterPro" id="IPR005845">
    <property type="entry name" value="A-D-PHexomutase_a/b/a-II"/>
</dbReference>
<dbReference type="Pfam" id="PF02878">
    <property type="entry name" value="PGM_PMM_I"/>
    <property type="match status" value="1"/>
</dbReference>
<dbReference type="SUPFAM" id="SSF55957">
    <property type="entry name" value="Phosphoglucomutase, C-terminal domain"/>
    <property type="match status" value="1"/>
</dbReference>
<dbReference type="GO" id="GO:0046872">
    <property type="term" value="F:metal ion binding"/>
    <property type="evidence" value="ECO:0007669"/>
    <property type="project" value="UniProtKB-KW"/>
</dbReference>
<evidence type="ECO:0000256" key="1">
    <source>
        <dbReference type="ARBA" id="ARBA00001946"/>
    </source>
</evidence>
<dbReference type="GO" id="GO:0005975">
    <property type="term" value="P:carbohydrate metabolic process"/>
    <property type="evidence" value="ECO:0007669"/>
    <property type="project" value="InterPro"/>
</dbReference>
<dbReference type="InterPro" id="IPR036900">
    <property type="entry name" value="A-D-PHexomutase_C_sf"/>
</dbReference>
<comment type="caution">
    <text evidence="11">The sequence shown here is derived from an EMBL/GenBank/DDBJ whole genome shotgun (WGS) entry which is preliminary data.</text>
</comment>
<feature type="domain" description="Alpha-D-phosphohexomutase alpha/beta/alpha" evidence="8">
    <location>
        <begin position="3"/>
        <end position="130"/>
    </location>
</feature>
<dbReference type="InterPro" id="IPR005846">
    <property type="entry name" value="A-D-PHexomutase_a/b/a-III"/>
</dbReference>
<feature type="domain" description="Alpha-D-phosphohexomutase alpha/beta/alpha" evidence="9">
    <location>
        <begin position="153"/>
        <end position="248"/>
    </location>
</feature>
<dbReference type="InterPro" id="IPR005841">
    <property type="entry name" value="Alpha-D-phosphohexomutase_SF"/>
</dbReference>
<name>A0A147JSF5_HADYE</name>
<evidence type="ECO:0000256" key="2">
    <source>
        <dbReference type="ARBA" id="ARBA00010231"/>
    </source>
</evidence>
<feature type="domain" description="Alpha-D-phosphohexomutase C-terminal" evidence="7">
    <location>
        <begin position="384"/>
        <end position="438"/>
    </location>
</feature>
<dbReference type="InterPro" id="IPR024086">
    <property type="entry name" value="GlmM_arc-type"/>
</dbReference>
<dbReference type="InterPro" id="IPR005844">
    <property type="entry name" value="A-D-PHexomutase_a/b/a-I"/>
</dbReference>
<dbReference type="AlphaFoldDB" id="A0A147JSF5"/>
<evidence type="ECO:0000256" key="3">
    <source>
        <dbReference type="ARBA" id="ARBA00022553"/>
    </source>
</evidence>
<keyword evidence="3" id="KW-0597">Phosphoprotein</keyword>
<gene>
    <name evidence="11" type="ORF">APZ16_03330</name>
</gene>
<evidence type="ECO:0000256" key="6">
    <source>
        <dbReference type="ARBA" id="ARBA00023235"/>
    </source>
</evidence>
<evidence type="ECO:0000259" key="7">
    <source>
        <dbReference type="Pfam" id="PF00408"/>
    </source>
</evidence>
<evidence type="ECO:0000256" key="5">
    <source>
        <dbReference type="ARBA" id="ARBA00022842"/>
    </source>
</evidence>
<reference evidence="11 12" key="1">
    <citation type="journal article" date="2016" name="Nat. Microbiol.">
        <title>Genomic inference of the metabolism of cosmopolitan subsurface Archaea, Hadesarchaea.</title>
        <authorList>
            <person name="Baker B.J."/>
            <person name="Saw J.H."/>
            <person name="Lind A.E."/>
            <person name="Lazar C.S."/>
            <person name="Hinrichs K.-U."/>
            <person name="Teske A.P."/>
            <person name="Ettema T.J."/>
        </authorList>
    </citation>
    <scope>NUCLEOTIDE SEQUENCE [LARGE SCALE GENOMIC DNA]</scope>
</reference>
<sequence length="449" mass="48139">MGRLFGTSGVRGVVGKQITPQLVMDLGLSLAAQLGNSGTVVVGRDPRTSSDMLEGSLISGLLSGGCEVCRLGVVPTPVVSFAVRMLRAKAGAMITASHNPPEYNGVKLFDASGMAYTPVLEGRIERIYSGRKWRQVNWDEIGAVEELNVLPDYVGTLAGRVQLTKEYKVVVDCGNGAASVVAPLLLREVGCKVISLNAQPDGLFPGRPLEPSPENLTELCRVVRSTEADLGIAHDGDADRVVVVDEKGVVVPGDEILALVAAEHLNREGDKMVTTVDASNVVEEVVGGRGGKVIRTKVGDVSVAVEIRRHEASCGGEPCGAWIFPRFGMAPDGLLGALKVLELLNTSGKRMSELLAPLPDYYMLREKVPCPEDRKAKVMALVSKRLMKEFSEATGVLRVDGIRVNLLDGWVLVRASGTEPYIRVTVEARTPGRAEEILRKATKSVKRLL</sequence>
<dbReference type="Pfam" id="PF00408">
    <property type="entry name" value="PGM_PMM_IV"/>
    <property type="match status" value="1"/>
</dbReference>
<dbReference type="FunFam" id="3.40.120.10:FF:000003">
    <property type="entry name" value="Phosphoglucosamine mutase"/>
    <property type="match status" value="1"/>
</dbReference>
<dbReference type="Gene3D" id="3.30.310.50">
    <property type="entry name" value="Alpha-D-phosphohexomutase, C-terminal domain"/>
    <property type="match status" value="1"/>
</dbReference>
<dbReference type="EMBL" id="LQMQ01000065">
    <property type="protein sequence ID" value="KUO39388.1"/>
    <property type="molecule type" value="Genomic_DNA"/>
</dbReference>
<dbReference type="InterPro" id="IPR016055">
    <property type="entry name" value="A-D-PHexomutase_a/b/a-I/II/III"/>
</dbReference>
<feature type="domain" description="Alpha-D-phosphohexomutase alpha/beta/alpha" evidence="10">
    <location>
        <begin position="253"/>
        <end position="359"/>
    </location>
</feature>
<dbReference type="PANTHER" id="PTHR43771">
    <property type="entry name" value="PHOSPHOMANNOMUTASE"/>
    <property type="match status" value="1"/>
</dbReference>
<protein>
    <recommendedName>
        <fullName evidence="13">Phosphoglucosamine mutase</fullName>
    </recommendedName>
</protein>
<dbReference type="STRING" id="1776334.APZ16_03330"/>
<evidence type="ECO:0000259" key="9">
    <source>
        <dbReference type="Pfam" id="PF02879"/>
    </source>
</evidence>
<proteinExistence type="inferred from homology"/>
<comment type="cofactor">
    <cofactor evidence="1">
        <name>Mg(2+)</name>
        <dbReference type="ChEBI" id="CHEBI:18420"/>
    </cofactor>
</comment>
<dbReference type="Pfam" id="PF02880">
    <property type="entry name" value="PGM_PMM_III"/>
    <property type="match status" value="1"/>
</dbReference>
<dbReference type="CDD" id="cd03087">
    <property type="entry name" value="PGM_like1"/>
    <property type="match status" value="1"/>
</dbReference>
<dbReference type="PRINTS" id="PR00509">
    <property type="entry name" value="PGMPMM"/>
</dbReference>
<dbReference type="InterPro" id="IPR005843">
    <property type="entry name" value="A-D-PHexomutase_C"/>
</dbReference>